<keyword evidence="7" id="KW-1185">Reference proteome</keyword>
<dbReference type="Gene3D" id="3.80.10.10">
    <property type="entry name" value="Ribonuclease Inhibitor"/>
    <property type="match status" value="1"/>
</dbReference>
<dbReference type="InterPro" id="IPR003591">
    <property type="entry name" value="Leu-rich_rpt_typical-subtyp"/>
</dbReference>
<feature type="transmembrane region" description="Helical" evidence="4">
    <location>
        <begin position="199"/>
        <end position="223"/>
    </location>
</feature>
<dbReference type="SUPFAM" id="SSF52058">
    <property type="entry name" value="L domain-like"/>
    <property type="match status" value="1"/>
</dbReference>
<sequence length="321" mass="35742">MAPLNLKDKFRNGELDLSSCGLKEIPKDITSLKHVTSLNLSNNKISSVGKIIGQLTHLNKLDLSGNQIKGLPENIGNLTNLKHLNLSHNQIATLPPSLGHLKNLRHLDLRNNNLSPKFSDIVGSCQNEVQCQQAAKNVLKTFSNNSDGDKKKKQNADKETKKNKNDKKVQNGDLNQKKQKDRRSKKTNKGIIAKTLDTIFLLIRTIVFGALIAGISVYILSFYDEGRYKAIKAQVYPLWRSGLTRVCNEEQSTKVEAILLQAGNTVNQFIVTSTKVVAVKTKQFYVYVTTDEKIQQYVKNVKETVLGLWAKVTSGGGEQKS</sequence>
<evidence type="ECO:0000256" key="2">
    <source>
        <dbReference type="ARBA" id="ARBA00022737"/>
    </source>
</evidence>
<protein>
    <recommendedName>
        <fullName evidence="5">Disease resistance R13L4/SHOC-2-like LRR domain-containing protein</fullName>
    </recommendedName>
</protein>
<dbReference type="GO" id="GO:0005737">
    <property type="term" value="C:cytoplasm"/>
    <property type="evidence" value="ECO:0007669"/>
    <property type="project" value="TreeGrafter"/>
</dbReference>
<dbReference type="InterPro" id="IPR055414">
    <property type="entry name" value="LRR_R13L4/SHOC2-like"/>
</dbReference>
<evidence type="ECO:0000313" key="6">
    <source>
        <dbReference type="EMBL" id="KAK7583788.1"/>
    </source>
</evidence>
<dbReference type="InterPro" id="IPR001611">
    <property type="entry name" value="Leu-rich_rpt"/>
</dbReference>
<evidence type="ECO:0000256" key="3">
    <source>
        <dbReference type="SAM" id="MobiDB-lite"/>
    </source>
</evidence>
<evidence type="ECO:0000259" key="5">
    <source>
        <dbReference type="Pfam" id="PF23598"/>
    </source>
</evidence>
<dbReference type="Pfam" id="PF23598">
    <property type="entry name" value="LRR_14"/>
    <property type="match status" value="1"/>
</dbReference>
<reference evidence="6 7" key="1">
    <citation type="submission" date="2024-03" db="EMBL/GenBank/DDBJ databases">
        <title>Adaptation during the transition from Ophiocordyceps entomopathogen to insect associate is accompanied by gene loss and intensified selection.</title>
        <authorList>
            <person name="Ward C.M."/>
            <person name="Onetto C.A."/>
            <person name="Borneman A.R."/>
        </authorList>
    </citation>
    <scope>NUCLEOTIDE SEQUENCE [LARGE SCALE GENOMIC DNA]</scope>
    <source>
        <strain evidence="6">AWRI1</strain>
        <tissue evidence="6">Single Adult Female</tissue>
    </source>
</reference>
<evidence type="ECO:0000256" key="4">
    <source>
        <dbReference type="SAM" id="Phobius"/>
    </source>
</evidence>
<feature type="domain" description="Disease resistance R13L4/SHOC-2-like LRR" evidence="5">
    <location>
        <begin position="15"/>
        <end position="109"/>
    </location>
</feature>
<dbReference type="PANTHER" id="PTHR48051">
    <property type="match status" value="1"/>
</dbReference>
<feature type="region of interest" description="Disordered" evidence="3">
    <location>
        <begin position="142"/>
        <end position="187"/>
    </location>
</feature>
<dbReference type="SMART" id="SM00369">
    <property type="entry name" value="LRR_TYP"/>
    <property type="match status" value="4"/>
</dbReference>
<dbReference type="PANTHER" id="PTHR48051:SF42">
    <property type="entry name" value="LEUCINE-RICH REPEAT-CONTAINING PROTEIN 18-LIKE"/>
    <property type="match status" value="1"/>
</dbReference>
<dbReference type="PROSITE" id="PS51450">
    <property type="entry name" value="LRR"/>
    <property type="match status" value="3"/>
</dbReference>
<dbReference type="Proteomes" id="UP001367676">
    <property type="component" value="Unassembled WGS sequence"/>
</dbReference>
<keyword evidence="4" id="KW-0472">Membrane</keyword>
<comment type="caution">
    <text evidence="6">The sequence shown here is derived from an EMBL/GenBank/DDBJ whole genome shotgun (WGS) entry which is preliminary data.</text>
</comment>
<dbReference type="InterPro" id="IPR032675">
    <property type="entry name" value="LRR_dom_sf"/>
</dbReference>
<evidence type="ECO:0000313" key="7">
    <source>
        <dbReference type="Proteomes" id="UP001367676"/>
    </source>
</evidence>
<keyword evidence="1" id="KW-0433">Leucine-rich repeat</keyword>
<gene>
    <name evidence="6" type="ORF">V9T40_004751</name>
</gene>
<organism evidence="6 7">
    <name type="scientific">Parthenolecanium corni</name>
    <dbReference type="NCBI Taxonomy" id="536013"/>
    <lineage>
        <taxon>Eukaryota</taxon>
        <taxon>Metazoa</taxon>
        <taxon>Ecdysozoa</taxon>
        <taxon>Arthropoda</taxon>
        <taxon>Hexapoda</taxon>
        <taxon>Insecta</taxon>
        <taxon>Pterygota</taxon>
        <taxon>Neoptera</taxon>
        <taxon>Paraneoptera</taxon>
        <taxon>Hemiptera</taxon>
        <taxon>Sternorrhyncha</taxon>
        <taxon>Coccoidea</taxon>
        <taxon>Coccidae</taxon>
        <taxon>Parthenolecanium</taxon>
    </lineage>
</organism>
<dbReference type="InterPro" id="IPR050216">
    <property type="entry name" value="LRR_domain-containing"/>
</dbReference>
<dbReference type="SMART" id="SM00365">
    <property type="entry name" value="LRR_SD22"/>
    <property type="match status" value="3"/>
</dbReference>
<name>A0AAN9Y3K5_9HEMI</name>
<feature type="compositionally biased region" description="Basic and acidic residues" evidence="3">
    <location>
        <begin position="147"/>
        <end position="178"/>
    </location>
</feature>
<dbReference type="EMBL" id="JBBCAQ010000032">
    <property type="protein sequence ID" value="KAK7583788.1"/>
    <property type="molecule type" value="Genomic_DNA"/>
</dbReference>
<keyword evidence="2" id="KW-0677">Repeat</keyword>
<dbReference type="PRINTS" id="PR00019">
    <property type="entry name" value="LEURICHRPT"/>
</dbReference>
<accession>A0AAN9Y3K5</accession>
<proteinExistence type="predicted"/>
<keyword evidence="4" id="KW-1133">Transmembrane helix</keyword>
<evidence type="ECO:0000256" key="1">
    <source>
        <dbReference type="ARBA" id="ARBA00022614"/>
    </source>
</evidence>
<dbReference type="AlphaFoldDB" id="A0AAN9Y3K5"/>
<keyword evidence="4" id="KW-0812">Transmembrane</keyword>